<evidence type="ECO:0000313" key="2">
    <source>
        <dbReference type="Proteomes" id="UP000095281"/>
    </source>
</evidence>
<evidence type="ECO:0000259" key="1">
    <source>
        <dbReference type="PROSITE" id="PS50181"/>
    </source>
</evidence>
<dbReference type="InterPro" id="IPR036047">
    <property type="entry name" value="F-box-like_dom_sf"/>
</dbReference>
<dbReference type="PROSITE" id="PS50181">
    <property type="entry name" value="FBOX"/>
    <property type="match status" value="1"/>
</dbReference>
<dbReference type="Proteomes" id="UP000095281">
    <property type="component" value="Unplaced"/>
</dbReference>
<dbReference type="InterPro" id="IPR001810">
    <property type="entry name" value="F-box_dom"/>
</dbReference>
<dbReference type="Pfam" id="PF00646">
    <property type="entry name" value="F-box"/>
    <property type="match status" value="1"/>
</dbReference>
<reference evidence="3" key="1">
    <citation type="submission" date="2016-11" db="UniProtKB">
        <authorList>
            <consortium name="WormBaseParasite"/>
        </authorList>
    </citation>
    <scope>IDENTIFICATION</scope>
</reference>
<dbReference type="SMART" id="SM00256">
    <property type="entry name" value="FBOX"/>
    <property type="match status" value="1"/>
</dbReference>
<protein>
    <submittedName>
        <fullName evidence="3">F-box domain-containing protein</fullName>
    </submittedName>
</protein>
<name>A0A1I8BJ03_MELHA</name>
<evidence type="ECO:0000313" key="3">
    <source>
        <dbReference type="WBParaSite" id="MhA1_Contig274.frz3.gene10"/>
    </source>
</evidence>
<sequence length="195" mass="23350">MNYLPIEAKIDVLKFLDFNQLFSVRLINWHFNALIDKYEFGFARKEQSLIYIAKLTERDYELYRCKEEILEENVKEEKISFLKRIWNKCCCKKKADKKIVKEVKKCTCDRRFLNNEELEPFNFPISSQLLEKHIETSTDLTKMVANIVLHFRGWSDLKLSERAKNFKQIRENSISYELSNIHNPKMKKNNTENVG</sequence>
<dbReference type="AlphaFoldDB" id="A0A1I8BJ03"/>
<keyword evidence="2" id="KW-1185">Reference proteome</keyword>
<dbReference type="WBParaSite" id="MhA1_Contig274.frz3.gene10">
    <property type="protein sequence ID" value="MhA1_Contig274.frz3.gene10"/>
    <property type="gene ID" value="MhA1_Contig274.frz3.gene10"/>
</dbReference>
<accession>A0A1I8BJ03</accession>
<proteinExistence type="predicted"/>
<feature type="domain" description="F-box" evidence="1">
    <location>
        <begin position="1"/>
        <end position="45"/>
    </location>
</feature>
<organism evidence="2 3">
    <name type="scientific">Meloidogyne hapla</name>
    <name type="common">Root-knot nematode worm</name>
    <dbReference type="NCBI Taxonomy" id="6305"/>
    <lineage>
        <taxon>Eukaryota</taxon>
        <taxon>Metazoa</taxon>
        <taxon>Ecdysozoa</taxon>
        <taxon>Nematoda</taxon>
        <taxon>Chromadorea</taxon>
        <taxon>Rhabditida</taxon>
        <taxon>Tylenchina</taxon>
        <taxon>Tylenchomorpha</taxon>
        <taxon>Tylenchoidea</taxon>
        <taxon>Meloidogynidae</taxon>
        <taxon>Meloidogyninae</taxon>
        <taxon>Meloidogyne</taxon>
    </lineage>
</organism>
<dbReference type="SUPFAM" id="SSF81383">
    <property type="entry name" value="F-box domain"/>
    <property type="match status" value="1"/>
</dbReference>